<keyword evidence="3" id="KW-1185">Reference proteome</keyword>
<feature type="region of interest" description="Disordered" evidence="1">
    <location>
        <begin position="1"/>
        <end position="23"/>
    </location>
</feature>
<proteinExistence type="predicted"/>
<organism evidence="2 3">
    <name type="scientific">Haematococcus lacustris</name>
    <name type="common">Green alga</name>
    <name type="synonym">Haematococcus pluvialis</name>
    <dbReference type="NCBI Taxonomy" id="44745"/>
    <lineage>
        <taxon>Eukaryota</taxon>
        <taxon>Viridiplantae</taxon>
        <taxon>Chlorophyta</taxon>
        <taxon>core chlorophytes</taxon>
        <taxon>Chlorophyceae</taxon>
        <taxon>CS clade</taxon>
        <taxon>Chlamydomonadales</taxon>
        <taxon>Haematococcaceae</taxon>
        <taxon>Haematococcus</taxon>
    </lineage>
</organism>
<dbReference type="AlphaFoldDB" id="A0A699YLL0"/>
<feature type="non-terminal residue" evidence="2">
    <location>
        <position position="1"/>
    </location>
</feature>
<accession>A0A699YLL0</accession>
<comment type="caution">
    <text evidence="2">The sequence shown here is derived from an EMBL/GenBank/DDBJ whole genome shotgun (WGS) entry which is preliminary data.</text>
</comment>
<evidence type="ECO:0000256" key="1">
    <source>
        <dbReference type="SAM" id="MobiDB-lite"/>
    </source>
</evidence>
<name>A0A699YLL0_HAELA</name>
<sequence length="64" mass="7156">MNDDDGAPRSPTRGQGVRPRAQTRLELKLQAARTTLYKELGLGDVDQPLIPGILKTQLECRLQR</sequence>
<evidence type="ECO:0000313" key="2">
    <source>
        <dbReference type="EMBL" id="GFH10215.1"/>
    </source>
</evidence>
<reference evidence="2 3" key="1">
    <citation type="submission" date="2020-02" db="EMBL/GenBank/DDBJ databases">
        <title>Draft genome sequence of Haematococcus lacustris strain NIES-144.</title>
        <authorList>
            <person name="Morimoto D."/>
            <person name="Nakagawa S."/>
            <person name="Yoshida T."/>
            <person name="Sawayama S."/>
        </authorList>
    </citation>
    <scope>NUCLEOTIDE SEQUENCE [LARGE SCALE GENOMIC DNA]</scope>
    <source>
        <strain evidence="2 3">NIES-144</strain>
    </source>
</reference>
<dbReference type="Proteomes" id="UP000485058">
    <property type="component" value="Unassembled WGS sequence"/>
</dbReference>
<protein>
    <submittedName>
        <fullName evidence="2">Uncharacterized protein</fullName>
    </submittedName>
</protein>
<evidence type="ECO:0000313" key="3">
    <source>
        <dbReference type="Proteomes" id="UP000485058"/>
    </source>
</evidence>
<dbReference type="EMBL" id="BLLF01000296">
    <property type="protein sequence ID" value="GFH10215.1"/>
    <property type="molecule type" value="Genomic_DNA"/>
</dbReference>
<gene>
    <name evidence="2" type="ORF">HaLaN_05488</name>
</gene>
<feature type="non-terminal residue" evidence="2">
    <location>
        <position position="64"/>
    </location>
</feature>